<accession>A0A2M9A4W5</accession>
<dbReference type="Gene3D" id="3.40.50.150">
    <property type="entry name" value="Vaccinia Virus protein VP39"/>
    <property type="match status" value="2"/>
</dbReference>
<protein>
    <submittedName>
        <fullName evidence="6">23S rRNA (Uracil1939-C5)-methyltransferase</fullName>
    </submittedName>
</protein>
<dbReference type="Proteomes" id="UP000231134">
    <property type="component" value="Unassembled WGS sequence"/>
</dbReference>
<dbReference type="InterPro" id="IPR029063">
    <property type="entry name" value="SAM-dependent_MTases_sf"/>
</dbReference>
<dbReference type="InterPro" id="IPR002792">
    <property type="entry name" value="TRAM_dom"/>
</dbReference>
<dbReference type="EMBL" id="PGEX01000001">
    <property type="protein sequence ID" value="PJJ40744.1"/>
    <property type="molecule type" value="Genomic_DNA"/>
</dbReference>
<evidence type="ECO:0000313" key="6">
    <source>
        <dbReference type="EMBL" id="PJJ40744.1"/>
    </source>
</evidence>
<keyword evidence="7" id="KW-1185">Reference proteome</keyword>
<dbReference type="SUPFAM" id="SSF53335">
    <property type="entry name" value="S-adenosyl-L-methionine-dependent methyltransferases"/>
    <property type="match status" value="1"/>
</dbReference>
<evidence type="ECO:0000313" key="7">
    <source>
        <dbReference type="Proteomes" id="UP000231134"/>
    </source>
</evidence>
<dbReference type="GO" id="GO:0070041">
    <property type="term" value="F:rRNA (uridine-C5-)-methyltransferase activity"/>
    <property type="evidence" value="ECO:0007669"/>
    <property type="project" value="TreeGrafter"/>
</dbReference>
<evidence type="ECO:0000256" key="3">
    <source>
        <dbReference type="ARBA" id="ARBA00022691"/>
    </source>
</evidence>
<proteinExistence type="inferred from homology"/>
<evidence type="ECO:0000256" key="4">
    <source>
        <dbReference type="PROSITE-ProRule" id="PRU01024"/>
    </source>
</evidence>
<keyword evidence="2 4" id="KW-0808">Transferase</keyword>
<sequence>MNFRRSHKRNFSKESAPAETVTLRMERMAQGGDALTHLQDGRVCFVSGALTGELAEVVLSQNKKDFAKGFAKRILEPSEFRTEPQCPFYGKCGGCSMEHATFEFQLEAYRKSIEELFRRFAKTELPASWKIHSGKPYGYRNRARLVRIGKGWGFRETQSHNVIPVAQCKVLTPALNKALAANTFPNVPELSVFDNGSGKISYYYKGMSPAEFEKCAMNSVQIGDAKISMDSACFFQSNLEVLPELVETVKKAAGTGEYLIDLFSGVGFFATVLKKNFKKIVTVEREGKALFHANKNVPEAHNVSSPAEDWLAQNDASGADVLIVDPPRTGLPSSALEAIAKANPKKWIYISCDPSTLARDFRLLSENFGYKILNAEGFAFYPQTPHFEMFLELKRV</sequence>
<dbReference type="AlphaFoldDB" id="A0A2M9A4W5"/>
<feature type="binding site" evidence="4">
    <location>
        <position position="263"/>
    </location>
    <ligand>
        <name>S-adenosyl-L-methionine</name>
        <dbReference type="ChEBI" id="CHEBI:59789"/>
    </ligand>
</feature>
<dbReference type="Gene3D" id="2.40.50.1070">
    <property type="match status" value="1"/>
</dbReference>
<name>A0A2M9A4W5_9BACT</name>
<gene>
    <name evidence="6" type="ORF">BGX16_0686</name>
</gene>
<dbReference type="PANTHER" id="PTHR11061">
    <property type="entry name" value="RNA M5U METHYLTRANSFERASE"/>
    <property type="match status" value="1"/>
</dbReference>
<dbReference type="GO" id="GO:0070475">
    <property type="term" value="P:rRNA base methylation"/>
    <property type="evidence" value="ECO:0007669"/>
    <property type="project" value="TreeGrafter"/>
</dbReference>
<dbReference type="SUPFAM" id="SSF50249">
    <property type="entry name" value="Nucleic acid-binding proteins"/>
    <property type="match status" value="1"/>
</dbReference>
<feature type="binding site" evidence="4">
    <location>
        <position position="284"/>
    </location>
    <ligand>
        <name>S-adenosyl-L-methionine</name>
        <dbReference type="ChEBI" id="CHEBI:59789"/>
    </ligand>
</feature>
<evidence type="ECO:0000256" key="1">
    <source>
        <dbReference type="ARBA" id="ARBA00022603"/>
    </source>
</evidence>
<keyword evidence="3 4" id="KW-0949">S-adenosyl-L-methionine</keyword>
<organism evidence="6 7">
    <name type="scientific">Hallerella succinigenes</name>
    <dbReference type="NCBI Taxonomy" id="1896222"/>
    <lineage>
        <taxon>Bacteria</taxon>
        <taxon>Pseudomonadati</taxon>
        <taxon>Fibrobacterota</taxon>
        <taxon>Fibrobacteria</taxon>
        <taxon>Fibrobacterales</taxon>
        <taxon>Fibrobacteraceae</taxon>
        <taxon>Hallerella</taxon>
    </lineage>
</organism>
<feature type="binding site" evidence="4">
    <location>
        <position position="325"/>
    </location>
    <ligand>
        <name>S-adenosyl-L-methionine</name>
        <dbReference type="ChEBI" id="CHEBI:59789"/>
    </ligand>
</feature>
<dbReference type="OrthoDB" id="9804590at2"/>
<feature type="binding site" evidence="4">
    <location>
        <position position="236"/>
    </location>
    <ligand>
        <name>S-adenosyl-L-methionine</name>
        <dbReference type="ChEBI" id="CHEBI:59789"/>
    </ligand>
</feature>
<dbReference type="Gene3D" id="2.40.50.140">
    <property type="entry name" value="Nucleic acid-binding proteins"/>
    <property type="match status" value="1"/>
</dbReference>
<dbReference type="PROSITE" id="PS50926">
    <property type="entry name" value="TRAM"/>
    <property type="match status" value="1"/>
</dbReference>
<comment type="caution">
    <text evidence="6">The sequence shown here is derived from an EMBL/GenBank/DDBJ whole genome shotgun (WGS) entry which is preliminary data.</text>
</comment>
<dbReference type="InterPro" id="IPR010280">
    <property type="entry name" value="U5_MeTrfase_fam"/>
</dbReference>
<evidence type="ECO:0000256" key="2">
    <source>
        <dbReference type="ARBA" id="ARBA00022679"/>
    </source>
</evidence>
<dbReference type="PANTHER" id="PTHR11061:SF30">
    <property type="entry name" value="TRNA (URACIL(54)-C(5))-METHYLTRANSFERASE"/>
    <property type="match status" value="1"/>
</dbReference>
<feature type="active site" description="Nucleophile" evidence="4">
    <location>
        <position position="352"/>
    </location>
</feature>
<evidence type="ECO:0000259" key="5">
    <source>
        <dbReference type="PROSITE" id="PS50926"/>
    </source>
</evidence>
<keyword evidence="1 4" id="KW-0489">Methyltransferase</keyword>
<feature type="domain" description="TRAM" evidence="5">
    <location>
        <begin position="14"/>
        <end position="73"/>
    </location>
</feature>
<dbReference type="RefSeq" id="WP_100424797.1">
    <property type="nucleotide sequence ID" value="NZ_PGEX01000001.1"/>
</dbReference>
<dbReference type="InterPro" id="IPR012340">
    <property type="entry name" value="NA-bd_OB-fold"/>
</dbReference>
<comment type="similarity">
    <text evidence="4">Belongs to the class I-like SAM-binding methyltransferase superfamily. RNA M5U methyltransferase family.</text>
</comment>
<dbReference type="PROSITE" id="PS51687">
    <property type="entry name" value="SAM_MT_RNA_M5U"/>
    <property type="match status" value="1"/>
</dbReference>
<dbReference type="Pfam" id="PF05958">
    <property type="entry name" value="tRNA_U5-meth_tr"/>
    <property type="match status" value="1"/>
</dbReference>
<reference evidence="6 7" key="1">
    <citation type="submission" date="2017-11" db="EMBL/GenBank/DDBJ databases">
        <title>Animal gut microbial communities from fecal samples from Wisconsin, USA.</title>
        <authorList>
            <person name="Neumann A."/>
        </authorList>
    </citation>
    <scope>NUCLEOTIDE SEQUENCE [LARGE SCALE GENOMIC DNA]</scope>
    <source>
        <strain evidence="6 7">UWS3</strain>
    </source>
</reference>